<dbReference type="AlphaFoldDB" id="A0A8H6FXE7"/>
<dbReference type="EMBL" id="JACCJC010000018">
    <property type="protein sequence ID" value="KAF6236562.1"/>
    <property type="molecule type" value="Genomic_DNA"/>
</dbReference>
<protein>
    <submittedName>
        <fullName evidence="1">Uncharacterized protein</fullName>
    </submittedName>
</protein>
<dbReference type="GeneID" id="59287007"/>
<accession>A0A8H6FXE7</accession>
<evidence type="ECO:0000313" key="2">
    <source>
        <dbReference type="Proteomes" id="UP000578531"/>
    </source>
</evidence>
<evidence type="ECO:0000313" key="1">
    <source>
        <dbReference type="EMBL" id="KAF6236562.1"/>
    </source>
</evidence>
<keyword evidence="2" id="KW-1185">Reference proteome</keyword>
<comment type="caution">
    <text evidence="1">The sequence shown here is derived from an EMBL/GenBank/DDBJ whole genome shotgun (WGS) entry which is preliminary data.</text>
</comment>
<dbReference type="RefSeq" id="XP_037165901.1">
    <property type="nucleotide sequence ID" value="XM_037307261.1"/>
</dbReference>
<proteinExistence type="predicted"/>
<name>A0A8H6FXE7_9LECA</name>
<gene>
    <name evidence="1" type="ORF">HO173_005343</name>
</gene>
<dbReference type="Proteomes" id="UP000578531">
    <property type="component" value="Unassembled WGS sequence"/>
</dbReference>
<sequence>MSSVSKLSAPRTRTLAKRNIKDVEGEALRQILRLDGGTSYQLCEKRPPALNQSWLSLDFKGFG</sequence>
<reference evidence="1 2" key="1">
    <citation type="journal article" date="2020" name="Genomics">
        <title>Complete, high-quality genomes from long-read metagenomic sequencing of two wolf lichen thalli reveals enigmatic genome architecture.</title>
        <authorList>
            <person name="McKenzie S.K."/>
            <person name="Walston R.F."/>
            <person name="Allen J.L."/>
        </authorList>
    </citation>
    <scope>NUCLEOTIDE SEQUENCE [LARGE SCALE GENOMIC DNA]</scope>
    <source>
        <strain evidence="1">WasteWater2</strain>
    </source>
</reference>
<organism evidence="1 2">
    <name type="scientific">Letharia columbiana</name>
    <dbReference type="NCBI Taxonomy" id="112416"/>
    <lineage>
        <taxon>Eukaryota</taxon>
        <taxon>Fungi</taxon>
        <taxon>Dikarya</taxon>
        <taxon>Ascomycota</taxon>
        <taxon>Pezizomycotina</taxon>
        <taxon>Lecanoromycetes</taxon>
        <taxon>OSLEUM clade</taxon>
        <taxon>Lecanoromycetidae</taxon>
        <taxon>Lecanorales</taxon>
        <taxon>Lecanorineae</taxon>
        <taxon>Parmeliaceae</taxon>
        <taxon>Letharia</taxon>
    </lineage>
</organism>